<dbReference type="PROSITE" id="PS51257">
    <property type="entry name" value="PROKAR_LIPOPROTEIN"/>
    <property type="match status" value="1"/>
</dbReference>
<evidence type="ECO:0000313" key="1">
    <source>
        <dbReference type="Proteomes" id="UP000046395"/>
    </source>
</evidence>
<evidence type="ECO:0000313" key="2">
    <source>
        <dbReference type="WBParaSite" id="TMUE_0000001544.1"/>
    </source>
</evidence>
<evidence type="ECO:0000313" key="3">
    <source>
        <dbReference type="WBParaSite" id="TMUE_1000004131.1"/>
    </source>
</evidence>
<sequence>MLAVQRTSVDHRFSFANASSASASCYKEHFKCNTAVKALKAHVSGFCLSLLGFEFQFPYKHQWRLSLV</sequence>
<protein>
    <submittedName>
        <fullName evidence="2 3">Uncharacterized protein</fullName>
    </submittedName>
</protein>
<dbReference type="Proteomes" id="UP000046395">
    <property type="component" value="Unassembled WGS sequence"/>
</dbReference>
<reference evidence="1" key="2">
    <citation type="submission" date="2014-03" db="EMBL/GenBank/DDBJ databases">
        <title>The whipworm genome and dual-species transcriptomics of an intimate host-pathogen interaction.</title>
        <authorList>
            <person name="Foth B.J."/>
            <person name="Tsai I.J."/>
            <person name="Reid A.J."/>
            <person name="Bancroft A.J."/>
            <person name="Nichol S."/>
            <person name="Tracey A."/>
            <person name="Holroyd N."/>
            <person name="Cotton J.A."/>
            <person name="Stanley E.J."/>
            <person name="Zarowiecki M."/>
            <person name="Liu J.Z."/>
            <person name="Huckvale T."/>
            <person name="Cooper P.J."/>
            <person name="Grencis R.K."/>
            <person name="Berriman M."/>
        </authorList>
    </citation>
    <scope>NUCLEOTIDE SEQUENCE [LARGE SCALE GENOMIC DNA]</scope>
    <source>
        <strain evidence="1">Edinburgh</strain>
    </source>
</reference>
<dbReference type="AlphaFoldDB" id="A0A5S6Q9Z6"/>
<name>A0A5S6Q9Z6_TRIMR</name>
<proteinExistence type="predicted"/>
<dbReference type="WBParaSite" id="TMUE_1000004131.1">
    <property type="protein sequence ID" value="TMUE_1000004131.1"/>
    <property type="gene ID" value="WBGene00298865"/>
</dbReference>
<organism evidence="1 3">
    <name type="scientific">Trichuris muris</name>
    <name type="common">Mouse whipworm</name>
    <dbReference type="NCBI Taxonomy" id="70415"/>
    <lineage>
        <taxon>Eukaryota</taxon>
        <taxon>Metazoa</taxon>
        <taxon>Ecdysozoa</taxon>
        <taxon>Nematoda</taxon>
        <taxon>Enoplea</taxon>
        <taxon>Dorylaimia</taxon>
        <taxon>Trichinellida</taxon>
        <taxon>Trichuridae</taxon>
        <taxon>Trichuris</taxon>
    </lineage>
</organism>
<accession>A0A5S6Q9Z6</accession>
<reference evidence="1" key="1">
    <citation type="submission" date="2013-11" db="EMBL/GenBank/DDBJ databases">
        <authorList>
            <person name="Aslett M."/>
        </authorList>
    </citation>
    <scope>NUCLEOTIDE SEQUENCE [LARGE SCALE GENOMIC DNA]</scope>
    <source>
        <strain evidence="1">Edinburgh</strain>
    </source>
</reference>
<dbReference type="WBParaSite" id="TMUE_0000001544.1">
    <property type="protein sequence ID" value="TMUE_0000001544.1"/>
    <property type="gene ID" value="WBGene00297434"/>
</dbReference>
<keyword evidence="1" id="KW-1185">Reference proteome</keyword>
<reference evidence="2 3" key="3">
    <citation type="submission" date="2019-12" db="UniProtKB">
        <authorList>
            <consortium name="WormBaseParasite"/>
        </authorList>
    </citation>
    <scope>IDENTIFICATION</scope>
</reference>